<name>A0A917A1H2_9SPHN</name>
<dbReference type="NCBIfam" id="TIGR02612">
    <property type="entry name" value="mob_myst_A"/>
    <property type="match status" value="1"/>
</dbReference>
<dbReference type="Pfam" id="PF01381">
    <property type="entry name" value="HTH_3"/>
    <property type="match status" value="1"/>
</dbReference>
<dbReference type="Proteomes" id="UP000635071">
    <property type="component" value="Unassembled WGS sequence"/>
</dbReference>
<reference evidence="2" key="2">
    <citation type="submission" date="2020-09" db="EMBL/GenBank/DDBJ databases">
        <authorList>
            <person name="Sun Q."/>
            <person name="Zhou Y."/>
        </authorList>
    </citation>
    <scope>NUCLEOTIDE SEQUENCE</scope>
    <source>
        <strain evidence="2">CGMCC 1.15519</strain>
    </source>
</reference>
<proteinExistence type="predicted"/>
<comment type="caution">
    <text evidence="2">The sequence shown here is derived from an EMBL/GenBank/DDBJ whole genome shotgun (WGS) entry which is preliminary data.</text>
</comment>
<sequence length="138" mass="14843">MISSATVLACKHLEARLAPLRDSTIAARPAKGWVRALRDALGMTATELGRRIGVSQAQATQFEQGKVDGSITLRSLRGVAEGLECELVYALVPRRPLDDMLRVEAAKVAERQLRVAHHTMGLENQAIGGADLNTSAND</sequence>
<dbReference type="RefSeq" id="WP_188764378.1">
    <property type="nucleotide sequence ID" value="NZ_BMJM01000020.1"/>
</dbReference>
<dbReference type="PROSITE" id="PS50943">
    <property type="entry name" value="HTH_CROC1"/>
    <property type="match status" value="1"/>
</dbReference>
<feature type="domain" description="HTH cro/C1-type" evidence="1">
    <location>
        <begin position="34"/>
        <end position="90"/>
    </location>
</feature>
<keyword evidence="3" id="KW-1185">Reference proteome</keyword>
<gene>
    <name evidence="2" type="ORF">GCM10011529_30990</name>
</gene>
<dbReference type="CDD" id="cd00093">
    <property type="entry name" value="HTH_XRE"/>
    <property type="match status" value="1"/>
</dbReference>
<dbReference type="InterPro" id="IPR013435">
    <property type="entry name" value="Mobile_mystery_prot_A"/>
</dbReference>
<evidence type="ECO:0000313" key="2">
    <source>
        <dbReference type="EMBL" id="GGE22195.1"/>
    </source>
</evidence>
<dbReference type="Gene3D" id="1.10.260.40">
    <property type="entry name" value="lambda repressor-like DNA-binding domains"/>
    <property type="match status" value="1"/>
</dbReference>
<dbReference type="SUPFAM" id="SSF47413">
    <property type="entry name" value="lambda repressor-like DNA-binding domains"/>
    <property type="match status" value="1"/>
</dbReference>
<dbReference type="EMBL" id="BMJM01000020">
    <property type="protein sequence ID" value="GGE22195.1"/>
    <property type="molecule type" value="Genomic_DNA"/>
</dbReference>
<dbReference type="GO" id="GO:0003677">
    <property type="term" value="F:DNA binding"/>
    <property type="evidence" value="ECO:0007669"/>
    <property type="project" value="InterPro"/>
</dbReference>
<evidence type="ECO:0000259" key="1">
    <source>
        <dbReference type="PROSITE" id="PS50943"/>
    </source>
</evidence>
<accession>A0A917A1H2</accession>
<reference evidence="2" key="1">
    <citation type="journal article" date="2014" name="Int. J. Syst. Evol. Microbiol.">
        <title>Complete genome sequence of Corynebacterium casei LMG S-19264T (=DSM 44701T), isolated from a smear-ripened cheese.</title>
        <authorList>
            <consortium name="US DOE Joint Genome Institute (JGI-PGF)"/>
            <person name="Walter F."/>
            <person name="Albersmeier A."/>
            <person name="Kalinowski J."/>
            <person name="Ruckert C."/>
        </authorList>
    </citation>
    <scope>NUCLEOTIDE SEQUENCE</scope>
    <source>
        <strain evidence="2">CGMCC 1.15519</strain>
    </source>
</reference>
<organism evidence="2 3">
    <name type="scientific">Sandarakinorhabdus glacialis</name>
    <dbReference type="NCBI Taxonomy" id="1614636"/>
    <lineage>
        <taxon>Bacteria</taxon>
        <taxon>Pseudomonadati</taxon>
        <taxon>Pseudomonadota</taxon>
        <taxon>Alphaproteobacteria</taxon>
        <taxon>Sphingomonadales</taxon>
        <taxon>Sphingosinicellaceae</taxon>
        <taxon>Sandarakinorhabdus</taxon>
    </lineage>
</organism>
<dbReference type="AlphaFoldDB" id="A0A917A1H2"/>
<dbReference type="InterPro" id="IPR010982">
    <property type="entry name" value="Lambda_DNA-bd_dom_sf"/>
</dbReference>
<evidence type="ECO:0000313" key="3">
    <source>
        <dbReference type="Proteomes" id="UP000635071"/>
    </source>
</evidence>
<dbReference type="InterPro" id="IPR001387">
    <property type="entry name" value="Cro/C1-type_HTH"/>
</dbReference>
<protein>
    <submittedName>
        <fullName evidence="2">Transcriptional regulator</fullName>
    </submittedName>
</protein>
<dbReference type="SMART" id="SM00530">
    <property type="entry name" value="HTH_XRE"/>
    <property type="match status" value="1"/>
</dbReference>